<organism evidence="4 5">
    <name type="scientific">Vibrio aquimaris</name>
    <dbReference type="NCBI Taxonomy" id="2587862"/>
    <lineage>
        <taxon>Bacteria</taxon>
        <taxon>Pseudomonadati</taxon>
        <taxon>Pseudomonadota</taxon>
        <taxon>Gammaproteobacteria</taxon>
        <taxon>Vibrionales</taxon>
        <taxon>Vibrionaceae</taxon>
        <taxon>Vibrio</taxon>
    </lineage>
</organism>
<accession>A0A5P9CJJ1</accession>
<dbReference type="Proteomes" id="UP000326936">
    <property type="component" value="Chromosome"/>
</dbReference>
<dbReference type="AlphaFoldDB" id="A0A5P9CJJ1"/>
<dbReference type="PANTHER" id="PTHR43278:SF4">
    <property type="entry name" value="NAD(P)H-DEPENDENT FMN-CONTAINING OXIDOREDUCTASE YWQN-RELATED"/>
    <property type="match status" value="1"/>
</dbReference>
<evidence type="ECO:0000256" key="2">
    <source>
        <dbReference type="ARBA" id="ARBA00022643"/>
    </source>
</evidence>
<evidence type="ECO:0000259" key="3">
    <source>
        <dbReference type="Pfam" id="PF03358"/>
    </source>
</evidence>
<gene>
    <name evidence="4" type="primary">ywqN1</name>
    <name evidence="4" type="ORF">FIV01_08140</name>
</gene>
<dbReference type="OrthoDB" id="9805976at2"/>
<name>A0A5P9CJJ1_9VIBR</name>
<dbReference type="PANTHER" id="PTHR43278">
    <property type="entry name" value="NAD(P)H-DEPENDENT FMN-CONTAINING OXIDOREDUCTASE YWQN-RELATED"/>
    <property type="match status" value="1"/>
</dbReference>
<dbReference type="Pfam" id="PF03358">
    <property type="entry name" value="FMN_red"/>
    <property type="match status" value="1"/>
</dbReference>
<evidence type="ECO:0000313" key="5">
    <source>
        <dbReference type="Proteomes" id="UP000326936"/>
    </source>
</evidence>
<feature type="domain" description="NADPH-dependent FMN reductase-like" evidence="3">
    <location>
        <begin position="1"/>
        <end position="116"/>
    </location>
</feature>
<dbReference type="InterPro" id="IPR005025">
    <property type="entry name" value="FMN_Rdtase-like_dom"/>
</dbReference>
<dbReference type="RefSeq" id="WP_152430547.1">
    <property type="nucleotide sequence ID" value="NZ_CBCSDK010000004.1"/>
</dbReference>
<evidence type="ECO:0000313" key="4">
    <source>
        <dbReference type="EMBL" id="QFT26394.1"/>
    </source>
</evidence>
<dbReference type="KEGG" id="vaq:FIV01_08140"/>
<keyword evidence="1" id="KW-0285">Flavoprotein</keyword>
<dbReference type="SUPFAM" id="SSF52218">
    <property type="entry name" value="Flavoproteins"/>
    <property type="match status" value="1"/>
</dbReference>
<keyword evidence="4" id="KW-0560">Oxidoreductase</keyword>
<dbReference type="EC" id="1.-.-.-" evidence="4"/>
<protein>
    <submittedName>
        <fullName evidence="4">NAD(P)H-dependent FMN-containing oxidoreductase YwqN</fullName>
        <ecNumber evidence="4">1.-.-.-</ecNumber>
    </submittedName>
</protein>
<dbReference type="InterPro" id="IPR029039">
    <property type="entry name" value="Flavoprotein-like_sf"/>
</dbReference>
<dbReference type="GO" id="GO:0016491">
    <property type="term" value="F:oxidoreductase activity"/>
    <property type="evidence" value="ECO:0007669"/>
    <property type="project" value="UniProtKB-KW"/>
</dbReference>
<proteinExistence type="predicted"/>
<keyword evidence="2" id="KW-0288">FMN</keyword>
<keyword evidence="5" id="KW-1185">Reference proteome</keyword>
<dbReference type="InterPro" id="IPR051796">
    <property type="entry name" value="ISF_SsuE-like"/>
</dbReference>
<dbReference type="EMBL" id="CP045350">
    <property type="protein sequence ID" value="QFT26394.1"/>
    <property type="molecule type" value="Genomic_DNA"/>
</dbReference>
<reference evidence="4 5" key="1">
    <citation type="submission" date="2019-10" db="EMBL/GenBank/DDBJ databases">
        <title>Complete genome sequence of Vibrio sp. strain THAF100, isolated from non-filtered water from the water column of tank 6 of a marine aquarium containing stony-coral fragments. Water maintained at 26 degree C.</title>
        <authorList>
            <person name="Ruckert C."/>
            <person name="Franco A."/>
            <person name="Kalinowski J."/>
            <person name="Glaeser S."/>
        </authorList>
    </citation>
    <scope>NUCLEOTIDE SEQUENCE [LARGE SCALE GENOMIC DNA]</scope>
    <source>
        <strain evidence="4 5">THAF100</strain>
    </source>
</reference>
<dbReference type="Gene3D" id="3.40.50.360">
    <property type="match status" value="1"/>
</dbReference>
<sequence length="171" mass="19758">MKIAVVLGTSKTDGSTRDLISQFVDQTQAKVFDLLDYKLSYYDSFHENRNDDFIPLIRMLNRYDHIVFASPVYWYAMSAQLKVFFDRLSDLLTIEKSLGRKLEGKEISVLATGYGQELPECFIEPFKLTADYMNLVFRGFGYLPVDEDEDLARVHAIAQWFSESICHESVD</sequence>
<evidence type="ECO:0000256" key="1">
    <source>
        <dbReference type="ARBA" id="ARBA00022630"/>
    </source>
</evidence>